<evidence type="ECO:0000313" key="1">
    <source>
        <dbReference type="EMBL" id="AZI75815.1"/>
    </source>
</evidence>
<dbReference type="Proteomes" id="UP000277749">
    <property type="component" value="Segment"/>
</dbReference>
<organism evidence="1 2">
    <name type="scientific">Sulfolobales Beppu filamentous virus 2</name>
    <dbReference type="NCBI Taxonomy" id="2493123"/>
    <lineage>
        <taxon>Viruses</taxon>
        <taxon>Adnaviria</taxon>
        <taxon>Zilligvirae</taxon>
        <taxon>Taleaviricota</taxon>
        <taxon>Tokiviricetes</taxon>
        <taxon>Ligamenvirales</taxon>
        <taxon>Lipothrixviridae</taxon>
        <taxon>Alphalipothrixvirus</taxon>
        <taxon>Alphalipothrixvirus umijigokuense</taxon>
    </lineage>
</organism>
<name>A0A3S8NF02_9VIRU</name>
<dbReference type="EMBL" id="MK064563">
    <property type="protein sequence ID" value="AZI75815.1"/>
    <property type="molecule type" value="Genomic_DNA"/>
</dbReference>
<keyword evidence="2" id="KW-1185">Reference proteome</keyword>
<proteinExistence type="predicted"/>
<protein>
    <submittedName>
        <fullName evidence="1">Uncharacterized protein</fullName>
    </submittedName>
</protein>
<sequence length="224" mass="24578">MKVRIKGIVRIKKGGIVVTEVENLINFNMVASILAKAFLNQVPSGSETPIVVMQTSGGLYEISVTYNNFVWTGQFTVNSVIQITQFQLYGAFNGVLYPLSTVQTSLTLEPGTYTLEWVWDVDDPVGVVRDILNFGFSNTFKSVSASAGTCTNLLGVDVFQNFVTLLFACFKTSTTTTYSTFAVTFDVTNTSNTTYAFSTSLNFSYSFKLIAPNSLIVPFTIELS</sequence>
<gene>
    <name evidence="1" type="ORF">SBFV2_gp48</name>
</gene>
<accession>A0A3S8NF02</accession>
<evidence type="ECO:0000313" key="2">
    <source>
        <dbReference type="Proteomes" id="UP000277749"/>
    </source>
</evidence>
<reference evidence="1 2" key="1">
    <citation type="journal article" date="2018" name="Environ. Microbiol.">
        <title>New archaeal viruses discovered by metagenomic analysis of viral communities in enrichment cultures.</title>
        <authorList>
            <person name="Liu Y."/>
            <person name="Brandt D."/>
            <person name="Ishino S."/>
            <person name="Ishino Y."/>
            <person name="Koonin E.V."/>
            <person name="Kalinowski J."/>
            <person name="Krupovic M."/>
            <person name="Prangishvili D."/>
        </authorList>
    </citation>
    <scope>NUCLEOTIDE SEQUENCE [LARGE SCALE GENOMIC DNA]</scope>
</reference>